<keyword evidence="2" id="KW-1185">Reference proteome</keyword>
<dbReference type="OrthoDB" id="10444739at2759"/>
<protein>
    <submittedName>
        <fullName evidence="1">Uncharacterized protein</fullName>
    </submittedName>
</protein>
<comment type="caution">
    <text evidence="1">The sequence shown here is derived from an EMBL/GenBank/DDBJ whole genome shotgun (WGS) entry which is preliminary data.</text>
</comment>
<name>A0A9P9XLQ6_9PEZI</name>
<reference evidence="1" key="1">
    <citation type="submission" date="2019-01" db="EMBL/GenBank/DDBJ databases">
        <title>Colletotrichum abscissum LGMF1257.</title>
        <authorList>
            <person name="Baroncelli R."/>
        </authorList>
    </citation>
    <scope>NUCLEOTIDE SEQUENCE</scope>
    <source>
        <strain evidence="1">Ca142</strain>
    </source>
</reference>
<organism evidence="1 2">
    <name type="scientific">Colletotrichum abscissum</name>
    <dbReference type="NCBI Taxonomy" id="1671311"/>
    <lineage>
        <taxon>Eukaryota</taxon>
        <taxon>Fungi</taxon>
        <taxon>Dikarya</taxon>
        <taxon>Ascomycota</taxon>
        <taxon>Pezizomycotina</taxon>
        <taxon>Sordariomycetes</taxon>
        <taxon>Hypocreomycetidae</taxon>
        <taxon>Glomerellales</taxon>
        <taxon>Glomerellaceae</taxon>
        <taxon>Colletotrichum</taxon>
        <taxon>Colletotrichum acutatum species complex</taxon>
    </lineage>
</organism>
<accession>A0A9P9XLQ6</accession>
<evidence type="ECO:0000313" key="1">
    <source>
        <dbReference type="EMBL" id="KAI3555537.1"/>
    </source>
</evidence>
<dbReference type="Proteomes" id="UP001056436">
    <property type="component" value="Unassembled WGS sequence"/>
</dbReference>
<dbReference type="AlphaFoldDB" id="A0A9P9XLQ6"/>
<gene>
    <name evidence="1" type="ORF">CABS02_04293</name>
</gene>
<evidence type="ECO:0000313" key="2">
    <source>
        <dbReference type="Proteomes" id="UP001056436"/>
    </source>
</evidence>
<proteinExistence type="predicted"/>
<dbReference type="EMBL" id="SDAQ01000017">
    <property type="protein sequence ID" value="KAI3555537.1"/>
    <property type="molecule type" value="Genomic_DNA"/>
</dbReference>
<sequence length="170" mass="19040">MCVLGISDCDFKDNETRSANKTLGCEMQPLESPATLSFVLCASCWCWVISFGSPISRFLAKMIRHLLTVEGPNWVKETRLRARWIVSLRDPTKAEAQPDGALGEAIPHQRDPAMRAMALSNVDGRSARIWKGPVSICIVRYPCRTPWVWAKKSPKGRKLIDDALLSSNRL</sequence>